<proteinExistence type="inferred from homology"/>
<feature type="compositionally biased region" description="Basic and acidic residues" evidence="11">
    <location>
        <begin position="248"/>
        <end position="266"/>
    </location>
</feature>
<comment type="subcellular location">
    <subcellularLocation>
        <location evidence="1">Cytoplasm</location>
    </subcellularLocation>
</comment>
<comment type="similarity">
    <text evidence="2">Belongs to the SKAP family.</text>
</comment>
<dbReference type="CDD" id="cd12045">
    <property type="entry name" value="SH3_SKAP2"/>
    <property type="match status" value="1"/>
</dbReference>
<protein>
    <recommendedName>
        <fullName evidence="8">Src kinase-associated phosphoprotein 2</fullName>
    </recommendedName>
    <alternativeName>
        <fullName evidence="9">Src family-associated phosphoprotein 2</fullName>
    </alternativeName>
</protein>
<evidence type="ECO:0000256" key="3">
    <source>
        <dbReference type="ARBA" id="ARBA00022443"/>
    </source>
</evidence>
<dbReference type="GO" id="GO:0005737">
    <property type="term" value="C:cytoplasm"/>
    <property type="evidence" value="ECO:0007669"/>
    <property type="project" value="UniProtKB-SubCell"/>
</dbReference>
<keyword evidence="5" id="KW-0597">Phosphoprotein</keyword>
<dbReference type="Gene3D" id="2.30.29.30">
    <property type="entry name" value="Pleckstrin-homology domain (PH domain)/Phosphotyrosine-binding domain (PTB)"/>
    <property type="match status" value="1"/>
</dbReference>
<evidence type="ECO:0000313" key="15">
    <source>
        <dbReference type="Proteomes" id="UP000008225"/>
    </source>
</evidence>
<keyword evidence="6" id="KW-0075">B-cell activation</keyword>
<gene>
    <name evidence="14" type="primary">SKAP2</name>
</gene>
<feature type="region of interest" description="Disordered" evidence="11">
    <location>
        <begin position="64"/>
        <end position="108"/>
    </location>
</feature>
<reference evidence="14" key="3">
    <citation type="submission" date="2025-09" db="UniProtKB">
        <authorList>
            <consortium name="Ensembl"/>
        </authorList>
    </citation>
    <scope>IDENTIFICATION</scope>
</reference>
<dbReference type="Gene3D" id="6.10.250.220">
    <property type="match status" value="1"/>
</dbReference>
<name>A0A8I3WEL8_CALJA</name>
<reference evidence="14 15" key="1">
    <citation type="submission" date="2009-03" db="EMBL/GenBank/DDBJ databases">
        <authorList>
            <person name="Warren W."/>
            <person name="Ye L."/>
            <person name="Minx P."/>
            <person name="Worley K."/>
            <person name="Gibbs R."/>
            <person name="Wilson R.K."/>
        </authorList>
    </citation>
    <scope>NUCLEOTIDE SEQUENCE [LARGE SCALE GENOMIC DNA]</scope>
</reference>
<evidence type="ECO:0000256" key="9">
    <source>
        <dbReference type="ARBA" id="ARBA00041593"/>
    </source>
</evidence>
<dbReference type="AlphaFoldDB" id="A0A8I3WEL8"/>
<dbReference type="Gene3D" id="2.30.30.40">
    <property type="entry name" value="SH3 Domains"/>
    <property type="match status" value="1"/>
</dbReference>
<keyword evidence="4" id="KW-0963">Cytoplasm</keyword>
<dbReference type="Ensembl" id="ENSCJAT00000134310.1">
    <property type="protein sequence ID" value="ENSCJAP00000092667.1"/>
    <property type="gene ID" value="ENSCJAG00000007979.5"/>
</dbReference>
<evidence type="ECO:0000256" key="10">
    <source>
        <dbReference type="PROSITE-ProRule" id="PRU00192"/>
    </source>
</evidence>
<dbReference type="FunFam" id="2.30.30.40:FF:000097">
    <property type="entry name" value="Putative src kinase-associated phosphoprotein 2"/>
    <property type="match status" value="1"/>
</dbReference>
<dbReference type="InterPro" id="IPR036028">
    <property type="entry name" value="SH3-like_dom_sf"/>
</dbReference>
<dbReference type="PROSITE" id="PS50003">
    <property type="entry name" value="PH_DOMAIN"/>
    <property type="match status" value="1"/>
</dbReference>
<dbReference type="GeneTree" id="ENSGT00390000017856"/>
<evidence type="ECO:0000256" key="4">
    <source>
        <dbReference type="ARBA" id="ARBA00022490"/>
    </source>
</evidence>
<feature type="domain" description="PH" evidence="13">
    <location>
        <begin position="30"/>
        <end position="191"/>
    </location>
</feature>
<evidence type="ECO:0000256" key="11">
    <source>
        <dbReference type="SAM" id="MobiDB-lite"/>
    </source>
</evidence>
<evidence type="ECO:0000256" key="7">
    <source>
        <dbReference type="ARBA" id="ARBA00037321"/>
    </source>
</evidence>
<dbReference type="PRINTS" id="PR00452">
    <property type="entry name" value="SH3DOMAIN"/>
</dbReference>
<dbReference type="Proteomes" id="UP000008225">
    <property type="component" value="Chromosome 8"/>
</dbReference>
<evidence type="ECO:0000256" key="1">
    <source>
        <dbReference type="ARBA" id="ARBA00004496"/>
    </source>
</evidence>
<evidence type="ECO:0000259" key="13">
    <source>
        <dbReference type="PROSITE" id="PS50003"/>
    </source>
</evidence>
<evidence type="ECO:0000256" key="8">
    <source>
        <dbReference type="ARBA" id="ARBA00039671"/>
    </source>
</evidence>
<evidence type="ECO:0000256" key="2">
    <source>
        <dbReference type="ARBA" id="ARBA00005864"/>
    </source>
</evidence>
<sequence length="332" mass="37833">MPNPSSTSSPYPLPEEIRNLLADVESFVADTLKGENLSKKAKEKRESLIKKIKDVNSIYLQEFQDKGDMEDGDEYDDPFAGPPDTISLASERYDKDDEAPSDGAQFPPIAAQDLPFVLKAGYLEKRRKDKQQKGEFAIDGYSVRMNNTLRKDGKKDCCFEISAPDKRIYQFTATSPKDAEEWVQQLKFVLQDMESDIIPEDYDERGELYDDVDHPLPINNPLTSSQPIDDEIYEELPEEEEDSSAPVKVEEQGKISQDSVHHTSGDKSTDYANFYQGLWDCTGAFSDELSFKRGDVIYILSKEYNRYGWWVGEMKGVIGLVPKAYIMEMYDI</sequence>
<feature type="region of interest" description="Disordered" evidence="11">
    <location>
        <begin position="235"/>
        <end position="266"/>
    </location>
</feature>
<dbReference type="InterPro" id="IPR001452">
    <property type="entry name" value="SH3_domain"/>
</dbReference>
<feature type="domain" description="SH3" evidence="12">
    <location>
        <begin position="270"/>
        <end position="331"/>
    </location>
</feature>
<dbReference type="SUPFAM" id="SSF50729">
    <property type="entry name" value="PH domain-like"/>
    <property type="match status" value="1"/>
</dbReference>
<accession>A0A8I3WEL8</accession>
<dbReference type="PANTHER" id="PTHR15129:SF2">
    <property type="entry name" value="SRC KINASE-ASSOCIATED PHOSPHOPROTEIN 2"/>
    <property type="match status" value="1"/>
</dbReference>
<dbReference type="InterPro" id="IPR001849">
    <property type="entry name" value="PH_domain"/>
</dbReference>
<dbReference type="Pfam" id="PF00169">
    <property type="entry name" value="PH"/>
    <property type="match status" value="1"/>
</dbReference>
<dbReference type="SUPFAM" id="SSF50044">
    <property type="entry name" value="SH3-domain"/>
    <property type="match status" value="1"/>
</dbReference>
<dbReference type="Pfam" id="PF00018">
    <property type="entry name" value="SH3_1"/>
    <property type="match status" value="1"/>
</dbReference>
<dbReference type="InterPro" id="IPR037781">
    <property type="entry name" value="SKAP_fam"/>
</dbReference>
<dbReference type="SMART" id="SM00326">
    <property type="entry name" value="SH3"/>
    <property type="match status" value="1"/>
</dbReference>
<dbReference type="PROSITE" id="PS50002">
    <property type="entry name" value="SH3"/>
    <property type="match status" value="1"/>
</dbReference>
<keyword evidence="3 10" id="KW-0728">SH3 domain</keyword>
<reference evidence="14" key="2">
    <citation type="submission" date="2025-08" db="UniProtKB">
        <authorList>
            <consortium name="Ensembl"/>
        </authorList>
    </citation>
    <scope>IDENTIFICATION</scope>
</reference>
<evidence type="ECO:0000313" key="14">
    <source>
        <dbReference type="Ensembl" id="ENSCJAP00000092667.1"/>
    </source>
</evidence>
<evidence type="ECO:0000256" key="6">
    <source>
        <dbReference type="ARBA" id="ARBA00022936"/>
    </source>
</evidence>
<dbReference type="GO" id="GO:0005886">
    <property type="term" value="C:plasma membrane"/>
    <property type="evidence" value="ECO:0007669"/>
    <property type="project" value="TreeGrafter"/>
</dbReference>
<keyword evidence="15" id="KW-1185">Reference proteome</keyword>
<evidence type="ECO:0000259" key="12">
    <source>
        <dbReference type="PROSITE" id="PS50002"/>
    </source>
</evidence>
<dbReference type="PANTHER" id="PTHR15129">
    <property type="entry name" value="SRC-ASSOCIATED ADAPTOR PROTEIN"/>
    <property type="match status" value="1"/>
</dbReference>
<dbReference type="InterPro" id="IPR011993">
    <property type="entry name" value="PH-like_dom_sf"/>
</dbReference>
<evidence type="ECO:0000256" key="5">
    <source>
        <dbReference type="ARBA" id="ARBA00022553"/>
    </source>
</evidence>
<comment type="function">
    <text evidence="7">May be involved in B-cell and macrophage adhesion processes. In B-cells, may act by coupling the B-cell receptor (BCR) to integrin activation. May play a role in src signaling pathway.</text>
</comment>
<dbReference type="GO" id="GO:0042113">
    <property type="term" value="P:B cell activation"/>
    <property type="evidence" value="ECO:0007669"/>
    <property type="project" value="UniProtKB-KW"/>
</dbReference>
<organism evidence="14 15">
    <name type="scientific">Callithrix jacchus</name>
    <name type="common">White-tufted-ear marmoset</name>
    <name type="synonym">Simia Jacchus</name>
    <dbReference type="NCBI Taxonomy" id="9483"/>
    <lineage>
        <taxon>Eukaryota</taxon>
        <taxon>Metazoa</taxon>
        <taxon>Chordata</taxon>
        <taxon>Craniata</taxon>
        <taxon>Vertebrata</taxon>
        <taxon>Euteleostomi</taxon>
        <taxon>Mammalia</taxon>
        <taxon>Eutheria</taxon>
        <taxon>Euarchontoglires</taxon>
        <taxon>Primates</taxon>
        <taxon>Haplorrhini</taxon>
        <taxon>Platyrrhini</taxon>
        <taxon>Cebidae</taxon>
        <taxon>Callitrichinae</taxon>
        <taxon>Callithrix</taxon>
        <taxon>Callithrix</taxon>
    </lineage>
</organism>